<proteinExistence type="predicted"/>
<dbReference type="GO" id="GO:0042026">
    <property type="term" value="P:protein refolding"/>
    <property type="evidence" value="ECO:0007669"/>
    <property type="project" value="TreeGrafter"/>
</dbReference>
<dbReference type="SMART" id="SM00271">
    <property type="entry name" value="DnaJ"/>
    <property type="match status" value="1"/>
</dbReference>
<dbReference type="GO" id="GO:0005737">
    <property type="term" value="C:cytoplasm"/>
    <property type="evidence" value="ECO:0007669"/>
    <property type="project" value="TreeGrafter"/>
</dbReference>
<reference evidence="4 5" key="1">
    <citation type="journal article" date="2020" name="ISME J.">
        <title>Uncovering the hidden diversity of litter-decomposition mechanisms in mushroom-forming fungi.</title>
        <authorList>
            <person name="Floudas D."/>
            <person name="Bentzer J."/>
            <person name="Ahren D."/>
            <person name="Johansson T."/>
            <person name="Persson P."/>
            <person name="Tunlid A."/>
        </authorList>
    </citation>
    <scope>NUCLEOTIDE SEQUENCE [LARGE SCALE GENOMIC DNA]</scope>
    <source>
        <strain evidence="4 5">CBS 146.42</strain>
    </source>
</reference>
<dbReference type="Pfam" id="PF00226">
    <property type="entry name" value="DnaJ"/>
    <property type="match status" value="1"/>
</dbReference>
<dbReference type="GO" id="GO:0051082">
    <property type="term" value="F:unfolded protein binding"/>
    <property type="evidence" value="ECO:0007669"/>
    <property type="project" value="TreeGrafter"/>
</dbReference>
<feature type="compositionally biased region" description="Basic and acidic residues" evidence="2">
    <location>
        <begin position="176"/>
        <end position="196"/>
    </location>
</feature>
<keyword evidence="1" id="KW-0143">Chaperone</keyword>
<evidence type="ECO:0000256" key="1">
    <source>
        <dbReference type="ARBA" id="ARBA00023186"/>
    </source>
</evidence>
<keyword evidence="5" id="KW-1185">Reference proteome</keyword>
<dbReference type="PROSITE" id="PS00636">
    <property type="entry name" value="DNAJ_1"/>
    <property type="match status" value="1"/>
</dbReference>
<dbReference type="SUPFAM" id="SSF46565">
    <property type="entry name" value="Chaperone J-domain"/>
    <property type="match status" value="1"/>
</dbReference>
<gene>
    <name evidence="4" type="ORF">D9756_008828</name>
</gene>
<dbReference type="InterPro" id="IPR001623">
    <property type="entry name" value="DnaJ_domain"/>
</dbReference>
<evidence type="ECO:0000313" key="5">
    <source>
        <dbReference type="Proteomes" id="UP000559027"/>
    </source>
</evidence>
<dbReference type="PRINTS" id="PR00625">
    <property type="entry name" value="JDOMAIN"/>
</dbReference>
<dbReference type="PROSITE" id="PS50076">
    <property type="entry name" value="DNAJ_2"/>
    <property type="match status" value="1"/>
</dbReference>
<protein>
    <recommendedName>
        <fullName evidence="3">J domain-containing protein</fullName>
    </recommendedName>
</protein>
<dbReference type="OrthoDB" id="445556at2759"/>
<name>A0A8H5CXU1_9AGAR</name>
<organism evidence="4 5">
    <name type="scientific">Leucocoprinus leucothites</name>
    <dbReference type="NCBI Taxonomy" id="201217"/>
    <lineage>
        <taxon>Eukaryota</taxon>
        <taxon>Fungi</taxon>
        <taxon>Dikarya</taxon>
        <taxon>Basidiomycota</taxon>
        <taxon>Agaricomycotina</taxon>
        <taxon>Agaricomycetes</taxon>
        <taxon>Agaricomycetidae</taxon>
        <taxon>Agaricales</taxon>
        <taxon>Agaricineae</taxon>
        <taxon>Agaricaceae</taxon>
        <taxon>Leucocoprinus</taxon>
    </lineage>
</organism>
<dbReference type="PANTHER" id="PTHR43096">
    <property type="entry name" value="DNAJ HOMOLOG 1, MITOCHONDRIAL-RELATED"/>
    <property type="match status" value="1"/>
</dbReference>
<dbReference type="InterPro" id="IPR036869">
    <property type="entry name" value="J_dom_sf"/>
</dbReference>
<feature type="region of interest" description="Disordered" evidence="2">
    <location>
        <begin position="100"/>
        <end position="197"/>
    </location>
</feature>
<dbReference type="EMBL" id="JAACJO010000016">
    <property type="protein sequence ID" value="KAF5349563.1"/>
    <property type="molecule type" value="Genomic_DNA"/>
</dbReference>
<sequence length="227" mass="24958">MSTLSSSPLTSTTICHTAARKCARRAFSTSARCLDHYRTLGVPQGAPKAQIKSHYYQLSKKHHPDISKDPKSKEIFTSASEAYAVLIDDRQRRAYDRSLLQRSSGPTHSSSHLYSARAPPSSGPRATYAWEHSSRHRHAGFRQPPPDYTYTPPPNRPRGTSAPGGAGRHYSPPQGSHHDVLRGTRKKDEEMRRQVDRVQNTSSVVRAVQVLAALAVSMSLMGGMSGG</sequence>
<accession>A0A8H5CXU1</accession>
<dbReference type="InterPro" id="IPR018253">
    <property type="entry name" value="DnaJ_domain_CS"/>
</dbReference>
<feature type="domain" description="J" evidence="3">
    <location>
        <begin position="35"/>
        <end position="99"/>
    </location>
</feature>
<evidence type="ECO:0000313" key="4">
    <source>
        <dbReference type="EMBL" id="KAF5349563.1"/>
    </source>
</evidence>
<evidence type="ECO:0000259" key="3">
    <source>
        <dbReference type="PROSITE" id="PS50076"/>
    </source>
</evidence>
<feature type="compositionally biased region" description="Pro residues" evidence="2">
    <location>
        <begin position="143"/>
        <end position="156"/>
    </location>
</feature>
<feature type="compositionally biased region" description="Polar residues" evidence="2">
    <location>
        <begin position="100"/>
        <end position="113"/>
    </location>
</feature>
<dbReference type="Gene3D" id="1.10.287.110">
    <property type="entry name" value="DnaJ domain"/>
    <property type="match status" value="1"/>
</dbReference>
<dbReference type="AlphaFoldDB" id="A0A8H5CXU1"/>
<comment type="caution">
    <text evidence="4">The sequence shown here is derived from an EMBL/GenBank/DDBJ whole genome shotgun (WGS) entry which is preliminary data.</text>
</comment>
<dbReference type="PANTHER" id="PTHR43096:SF52">
    <property type="entry name" value="DNAJ HOMOLOG 1, MITOCHONDRIAL-RELATED"/>
    <property type="match status" value="1"/>
</dbReference>
<evidence type="ECO:0000256" key="2">
    <source>
        <dbReference type="SAM" id="MobiDB-lite"/>
    </source>
</evidence>
<dbReference type="Proteomes" id="UP000559027">
    <property type="component" value="Unassembled WGS sequence"/>
</dbReference>
<dbReference type="CDD" id="cd06257">
    <property type="entry name" value="DnaJ"/>
    <property type="match status" value="1"/>
</dbReference>